<evidence type="ECO:0000256" key="1">
    <source>
        <dbReference type="SAM" id="MobiDB-lite"/>
    </source>
</evidence>
<feature type="region of interest" description="Disordered" evidence="1">
    <location>
        <begin position="49"/>
        <end position="82"/>
    </location>
</feature>
<reference evidence="3 4" key="1">
    <citation type="submission" date="2019-02" db="EMBL/GenBank/DDBJ databases">
        <title>Bacterial novel species isolated from soil.</title>
        <authorList>
            <person name="Jung H.-Y."/>
        </authorList>
    </citation>
    <scope>NUCLEOTIDE SEQUENCE [LARGE SCALE GENOMIC DNA]</scope>
    <source>
        <strain evidence="3 4">1-3-3-3</strain>
    </source>
</reference>
<feature type="compositionally biased region" description="Basic and acidic residues" evidence="1">
    <location>
        <begin position="73"/>
        <end position="82"/>
    </location>
</feature>
<feature type="chain" id="PRO_5021019647" evidence="2">
    <location>
        <begin position="21"/>
        <end position="108"/>
    </location>
</feature>
<keyword evidence="2" id="KW-0732">Signal</keyword>
<gene>
    <name evidence="3" type="ORF">EWM57_14370</name>
</gene>
<name>A0A4Q5LBC1_9BACT</name>
<feature type="compositionally biased region" description="Basic residues" evidence="1">
    <location>
        <begin position="99"/>
        <end position="108"/>
    </location>
</feature>
<organism evidence="3 4">
    <name type="scientific">Hymenobacter persicinus</name>
    <dbReference type="NCBI Taxonomy" id="2025506"/>
    <lineage>
        <taxon>Bacteria</taxon>
        <taxon>Pseudomonadati</taxon>
        <taxon>Bacteroidota</taxon>
        <taxon>Cytophagia</taxon>
        <taxon>Cytophagales</taxon>
        <taxon>Hymenobacteraceae</taxon>
        <taxon>Hymenobacter</taxon>
    </lineage>
</organism>
<feature type="region of interest" description="Disordered" evidence="1">
    <location>
        <begin position="89"/>
        <end position="108"/>
    </location>
</feature>
<keyword evidence="4" id="KW-1185">Reference proteome</keyword>
<evidence type="ECO:0000313" key="4">
    <source>
        <dbReference type="Proteomes" id="UP000294155"/>
    </source>
</evidence>
<dbReference type="Proteomes" id="UP000294155">
    <property type="component" value="Unassembled WGS sequence"/>
</dbReference>
<dbReference type="AlphaFoldDB" id="A0A4Q5LBC1"/>
<dbReference type="RefSeq" id="WP_129921852.1">
    <property type="nucleotide sequence ID" value="NZ_SEWE01000031.1"/>
</dbReference>
<accession>A0A4Q5LBC1</accession>
<feature type="compositionally biased region" description="Basic and acidic residues" evidence="1">
    <location>
        <begin position="49"/>
        <end position="61"/>
    </location>
</feature>
<evidence type="ECO:0000256" key="2">
    <source>
        <dbReference type="SAM" id="SignalP"/>
    </source>
</evidence>
<sequence length="108" mass="11867">MRVFLLAVLLVGLTAASAAAQTEYSTPAIQRAENRRALRDARKYKADYKDSHLAVSKDKLKQGSSPAGPQPNDGRDSYKFDHTGAAYMREPIHIGLRPGGKKKKPTNE</sequence>
<evidence type="ECO:0000313" key="3">
    <source>
        <dbReference type="EMBL" id="RYU78353.1"/>
    </source>
</evidence>
<proteinExistence type="predicted"/>
<feature type="signal peptide" evidence="2">
    <location>
        <begin position="1"/>
        <end position="20"/>
    </location>
</feature>
<comment type="caution">
    <text evidence="3">The sequence shown here is derived from an EMBL/GenBank/DDBJ whole genome shotgun (WGS) entry which is preliminary data.</text>
</comment>
<protein>
    <submittedName>
        <fullName evidence="3">Uncharacterized protein</fullName>
    </submittedName>
</protein>
<dbReference type="EMBL" id="SEWE01000031">
    <property type="protein sequence ID" value="RYU78353.1"/>
    <property type="molecule type" value="Genomic_DNA"/>
</dbReference>
<dbReference type="OrthoDB" id="884774at2"/>